<dbReference type="PANTHER" id="PTHR10157">
    <property type="entry name" value="DOPAMINE BETA HYDROXYLASE RELATED"/>
    <property type="match status" value="1"/>
</dbReference>
<keyword evidence="7" id="KW-0560">Oxidoreductase</keyword>
<dbReference type="FunFam" id="2.60.120.230:FF:000001">
    <property type="entry name" value="Monooxygenase, DBH-like 1"/>
    <property type="match status" value="1"/>
</dbReference>
<dbReference type="InterPro" id="IPR008977">
    <property type="entry name" value="PHM/PNGase_F_dom_sf"/>
</dbReference>
<evidence type="ECO:0000313" key="15">
    <source>
        <dbReference type="EMBL" id="KAH3798083.1"/>
    </source>
</evidence>
<evidence type="ECO:0000256" key="8">
    <source>
        <dbReference type="ARBA" id="ARBA00023008"/>
    </source>
</evidence>
<dbReference type="InterPro" id="IPR000945">
    <property type="entry name" value="DBH-like"/>
</dbReference>
<dbReference type="PANTHER" id="PTHR10157:SF29">
    <property type="entry name" value="DOPAMINE BETA-HYDROXYLASE"/>
    <property type="match status" value="1"/>
</dbReference>
<evidence type="ECO:0000256" key="10">
    <source>
        <dbReference type="ARBA" id="ARBA00023136"/>
    </source>
</evidence>
<dbReference type="AlphaFoldDB" id="A0A9D4FFT1"/>
<dbReference type="FunFam" id="2.60.120.310:FF:000004">
    <property type="entry name" value="DBH-like monooxygenase protein 1"/>
    <property type="match status" value="1"/>
</dbReference>
<keyword evidence="6" id="KW-1133">Transmembrane helix</keyword>
<dbReference type="Proteomes" id="UP000828390">
    <property type="component" value="Unassembled WGS sequence"/>
</dbReference>
<evidence type="ECO:0000256" key="12">
    <source>
        <dbReference type="ARBA" id="ARBA00023180"/>
    </source>
</evidence>
<dbReference type="GO" id="GO:0030667">
    <property type="term" value="C:secretory granule membrane"/>
    <property type="evidence" value="ECO:0007669"/>
    <property type="project" value="TreeGrafter"/>
</dbReference>
<feature type="domain" description="Copper type II ascorbate-dependent monooxygenase C-terminal" evidence="14">
    <location>
        <begin position="181"/>
        <end position="340"/>
    </location>
</feature>
<dbReference type="GO" id="GO:0042421">
    <property type="term" value="P:norepinephrine biosynthetic process"/>
    <property type="evidence" value="ECO:0007669"/>
    <property type="project" value="TreeGrafter"/>
</dbReference>
<evidence type="ECO:0000256" key="2">
    <source>
        <dbReference type="ARBA" id="ARBA00004370"/>
    </source>
</evidence>
<evidence type="ECO:0000256" key="7">
    <source>
        <dbReference type="ARBA" id="ARBA00023002"/>
    </source>
</evidence>
<dbReference type="EMBL" id="JAIWYP010000007">
    <property type="protein sequence ID" value="KAH3798083.1"/>
    <property type="molecule type" value="Genomic_DNA"/>
</dbReference>
<evidence type="ECO:0000259" key="14">
    <source>
        <dbReference type="Pfam" id="PF03712"/>
    </source>
</evidence>
<evidence type="ECO:0000259" key="13">
    <source>
        <dbReference type="Pfam" id="PF01082"/>
    </source>
</evidence>
<evidence type="ECO:0000256" key="3">
    <source>
        <dbReference type="ARBA" id="ARBA00010676"/>
    </source>
</evidence>
<evidence type="ECO:0000256" key="5">
    <source>
        <dbReference type="ARBA" id="ARBA00022723"/>
    </source>
</evidence>
<keyword evidence="4" id="KW-0812">Transmembrane</keyword>
<protein>
    <recommendedName>
        <fullName evidence="17">Tyramine beta hydroxylase</fullName>
    </recommendedName>
</protein>
<evidence type="ECO:0000256" key="1">
    <source>
        <dbReference type="ARBA" id="ARBA00001973"/>
    </source>
</evidence>
<evidence type="ECO:0000256" key="6">
    <source>
        <dbReference type="ARBA" id="ARBA00022989"/>
    </source>
</evidence>
<feature type="domain" description="Copper type II ascorbate-dependent monooxygenase N-terminal" evidence="13">
    <location>
        <begin position="35"/>
        <end position="159"/>
    </location>
</feature>
<keyword evidence="10" id="KW-0472">Membrane</keyword>
<dbReference type="InterPro" id="IPR024548">
    <property type="entry name" value="Cu2_monoox_C"/>
</dbReference>
<keyword evidence="8" id="KW-0186">Copper</keyword>
<comment type="caution">
    <text evidence="15">The sequence shown here is derived from an EMBL/GenBank/DDBJ whole genome shotgun (WGS) entry which is preliminary data.</text>
</comment>
<sequence length="388" mass="43611">MGEGRMNDVIRIDVTKYVHGLQRVQLLKPEIRRKVMPKNVVVPDTQTTYWWHVAQLPAMNGKHHIVQYEGVIQKGSENLVHHMEVFHCEVPSNQIVPFYSGPGQSEGKPKELEACRRVIGAWAMGATAMELPEEAGFPVGGPGFSPYVMLEVHYNNPMAIKGKLDSSGIRFIVTSTLREHDAGIMELGLEYTNKMAIPPHETLFKLTGYCIEECTEVGLPEGGIFIYASQLHIHLTGRRVYTKHVRLGRELPELTVTTTTASTFKRSEGFRSPSEYFGMTCLWPGDALITTCEDSTLNRDNATIGGFAITDEMCVNYVHYYPVAALQVCTSSVETRALNDFFTFVNKWDLDPTNPKAGDRANYQSIRWTPRVFQSLFTGPTGLFTRLR</sequence>
<accession>A0A9D4FFT1</accession>
<keyword evidence="9" id="KW-0503">Monooxygenase</keyword>
<keyword evidence="16" id="KW-1185">Reference proteome</keyword>
<reference evidence="15" key="2">
    <citation type="submission" date="2020-11" db="EMBL/GenBank/DDBJ databases">
        <authorList>
            <person name="McCartney M.A."/>
            <person name="Auch B."/>
            <person name="Kono T."/>
            <person name="Mallez S."/>
            <person name="Becker A."/>
            <person name="Gohl D.M."/>
            <person name="Silverstein K.A.T."/>
            <person name="Koren S."/>
            <person name="Bechman K.B."/>
            <person name="Herman A."/>
            <person name="Abrahante J.E."/>
            <person name="Garbe J."/>
        </authorList>
    </citation>
    <scope>NUCLEOTIDE SEQUENCE</scope>
    <source>
        <strain evidence="15">Duluth1</strain>
        <tissue evidence="15">Whole animal</tissue>
    </source>
</reference>
<evidence type="ECO:0008006" key="17">
    <source>
        <dbReference type="Google" id="ProtNLM"/>
    </source>
</evidence>
<dbReference type="InterPro" id="IPR014784">
    <property type="entry name" value="Cu2_ascorb_mOase-like_C"/>
</dbReference>
<comment type="cofactor">
    <cofactor evidence="1">
        <name>Cu(2+)</name>
        <dbReference type="ChEBI" id="CHEBI:29036"/>
    </cofactor>
</comment>
<dbReference type="InterPro" id="IPR000323">
    <property type="entry name" value="Cu2_ascorb_mOase_N"/>
</dbReference>
<dbReference type="GO" id="GO:0006589">
    <property type="term" value="P:octopamine biosynthetic process"/>
    <property type="evidence" value="ECO:0007669"/>
    <property type="project" value="TreeGrafter"/>
</dbReference>
<dbReference type="Gene3D" id="2.60.120.310">
    <property type="entry name" value="Copper type II, ascorbate-dependent monooxygenase, N-terminal domain"/>
    <property type="match status" value="1"/>
</dbReference>
<dbReference type="Pfam" id="PF01082">
    <property type="entry name" value="Cu2_monooxygen"/>
    <property type="match status" value="1"/>
</dbReference>
<dbReference type="Gene3D" id="2.60.120.230">
    <property type="match status" value="1"/>
</dbReference>
<dbReference type="GO" id="GO:0004500">
    <property type="term" value="F:dopamine beta-monooxygenase activity"/>
    <property type="evidence" value="ECO:0007669"/>
    <property type="project" value="InterPro"/>
</dbReference>
<dbReference type="SUPFAM" id="SSF49742">
    <property type="entry name" value="PHM/PNGase F"/>
    <property type="match status" value="2"/>
</dbReference>
<organism evidence="15 16">
    <name type="scientific">Dreissena polymorpha</name>
    <name type="common">Zebra mussel</name>
    <name type="synonym">Mytilus polymorpha</name>
    <dbReference type="NCBI Taxonomy" id="45954"/>
    <lineage>
        <taxon>Eukaryota</taxon>
        <taxon>Metazoa</taxon>
        <taxon>Spiralia</taxon>
        <taxon>Lophotrochozoa</taxon>
        <taxon>Mollusca</taxon>
        <taxon>Bivalvia</taxon>
        <taxon>Autobranchia</taxon>
        <taxon>Heteroconchia</taxon>
        <taxon>Euheterodonta</taxon>
        <taxon>Imparidentia</taxon>
        <taxon>Neoheterodontei</taxon>
        <taxon>Myida</taxon>
        <taxon>Dreissenoidea</taxon>
        <taxon>Dreissenidae</taxon>
        <taxon>Dreissena</taxon>
    </lineage>
</organism>
<dbReference type="InterPro" id="IPR036939">
    <property type="entry name" value="Cu2_ascorb_mOase_N_sf"/>
</dbReference>
<evidence type="ECO:0000256" key="9">
    <source>
        <dbReference type="ARBA" id="ARBA00023033"/>
    </source>
</evidence>
<keyword evidence="11" id="KW-1015">Disulfide bond</keyword>
<dbReference type="GO" id="GO:0005615">
    <property type="term" value="C:extracellular space"/>
    <property type="evidence" value="ECO:0007669"/>
    <property type="project" value="TreeGrafter"/>
</dbReference>
<name>A0A9D4FFT1_DREPO</name>
<dbReference type="Pfam" id="PF03712">
    <property type="entry name" value="Cu2_monoox_C"/>
    <property type="match status" value="1"/>
</dbReference>
<keyword evidence="12" id="KW-0325">Glycoprotein</keyword>
<evidence type="ECO:0000313" key="16">
    <source>
        <dbReference type="Proteomes" id="UP000828390"/>
    </source>
</evidence>
<evidence type="ECO:0000256" key="4">
    <source>
        <dbReference type="ARBA" id="ARBA00022692"/>
    </source>
</evidence>
<reference evidence="15" key="1">
    <citation type="journal article" date="2019" name="bioRxiv">
        <title>The Genome of the Zebra Mussel, Dreissena polymorpha: A Resource for Invasive Species Research.</title>
        <authorList>
            <person name="McCartney M.A."/>
            <person name="Auch B."/>
            <person name="Kono T."/>
            <person name="Mallez S."/>
            <person name="Zhang Y."/>
            <person name="Obille A."/>
            <person name="Becker A."/>
            <person name="Abrahante J.E."/>
            <person name="Garbe J."/>
            <person name="Badalamenti J.P."/>
            <person name="Herman A."/>
            <person name="Mangelson H."/>
            <person name="Liachko I."/>
            <person name="Sullivan S."/>
            <person name="Sone E.D."/>
            <person name="Koren S."/>
            <person name="Silverstein K.A.T."/>
            <person name="Beckman K.B."/>
            <person name="Gohl D.M."/>
        </authorList>
    </citation>
    <scope>NUCLEOTIDE SEQUENCE</scope>
    <source>
        <strain evidence="15">Duluth1</strain>
        <tissue evidence="15">Whole animal</tissue>
    </source>
</reference>
<dbReference type="GO" id="GO:0042420">
    <property type="term" value="P:dopamine catabolic process"/>
    <property type="evidence" value="ECO:0007669"/>
    <property type="project" value="TreeGrafter"/>
</dbReference>
<dbReference type="PROSITE" id="PS00084">
    <property type="entry name" value="CU2_MONOOXYGENASE_1"/>
    <property type="match status" value="1"/>
</dbReference>
<comment type="similarity">
    <text evidence="3">Belongs to the copper type II ascorbate-dependent monooxygenase family.</text>
</comment>
<dbReference type="PRINTS" id="PR00767">
    <property type="entry name" value="DBMONOXGNASE"/>
</dbReference>
<evidence type="ECO:0000256" key="11">
    <source>
        <dbReference type="ARBA" id="ARBA00023157"/>
    </source>
</evidence>
<dbReference type="InterPro" id="IPR020611">
    <property type="entry name" value="Cu2_ascorb_mOase_CS-1"/>
</dbReference>
<dbReference type="GO" id="GO:0005507">
    <property type="term" value="F:copper ion binding"/>
    <property type="evidence" value="ECO:0007669"/>
    <property type="project" value="InterPro"/>
</dbReference>
<keyword evidence="5" id="KW-0479">Metal-binding</keyword>
<gene>
    <name evidence="15" type="ORF">DPMN_151673</name>
</gene>
<proteinExistence type="inferred from homology"/>
<comment type="subcellular location">
    <subcellularLocation>
        <location evidence="2">Membrane</location>
    </subcellularLocation>
</comment>
<dbReference type="InterPro" id="IPR028460">
    <property type="entry name" value="Tbh/DBH"/>
</dbReference>